<protein>
    <submittedName>
        <fullName evidence="1">Uncharacterized protein</fullName>
    </submittedName>
</protein>
<dbReference type="EMBL" id="VTOW01000001">
    <property type="protein sequence ID" value="NKE69190.1"/>
    <property type="molecule type" value="Genomic_DNA"/>
</dbReference>
<dbReference type="AlphaFoldDB" id="A0A7X6I9B2"/>
<keyword evidence="2" id="KW-1185">Reference proteome</keyword>
<organism evidence="1 2">
    <name type="scientific">Candidatus Manganitrophus noduliformans</name>
    <dbReference type="NCBI Taxonomy" id="2606439"/>
    <lineage>
        <taxon>Bacteria</taxon>
        <taxon>Pseudomonadati</taxon>
        <taxon>Nitrospirota</taxon>
        <taxon>Nitrospiria</taxon>
        <taxon>Candidatus Troglogloeales</taxon>
        <taxon>Candidatus Manganitrophaceae</taxon>
        <taxon>Candidatus Manganitrophus</taxon>
    </lineage>
</organism>
<evidence type="ECO:0000313" key="2">
    <source>
        <dbReference type="Proteomes" id="UP000534783"/>
    </source>
</evidence>
<gene>
    <name evidence="1" type="ORF">MNODULE_00285</name>
</gene>
<dbReference type="Proteomes" id="UP000534783">
    <property type="component" value="Unassembled WGS sequence"/>
</dbReference>
<sequence>MTEKILLEKVEGGYIVAEANPEPKHPTDLWINKAVFTDFVSAMEDIRRRLRVSDIIASKEGKLII</sequence>
<comment type="caution">
    <text evidence="1">The sequence shown here is derived from an EMBL/GenBank/DDBJ whole genome shotgun (WGS) entry which is preliminary data.</text>
</comment>
<evidence type="ECO:0000313" key="1">
    <source>
        <dbReference type="EMBL" id="NKE69190.1"/>
    </source>
</evidence>
<name>A0A7X6I9B2_9BACT</name>
<reference evidence="1 2" key="1">
    <citation type="journal article" date="2020" name="Nature">
        <title>Bacterial chemolithoautotrophy via manganese oxidation.</title>
        <authorList>
            <person name="Yu H."/>
            <person name="Leadbetter J.R."/>
        </authorList>
    </citation>
    <scope>NUCLEOTIDE SEQUENCE [LARGE SCALE GENOMIC DNA]</scope>
    <source>
        <strain evidence="1 2">Mn-1</strain>
    </source>
</reference>
<proteinExistence type="predicted"/>
<accession>A0A7X6I9B2</accession>
<dbReference type="RefSeq" id="WP_168057510.1">
    <property type="nucleotide sequence ID" value="NZ_VTOW01000001.1"/>
</dbReference>